<evidence type="ECO:0000256" key="1">
    <source>
        <dbReference type="SAM" id="MobiDB-lite"/>
    </source>
</evidence>
<protein>
    <submittedName>
        <fullName evidence="2">DUF3987 domain-containing protein</fullName>
    </submittedName>
</protein>
<dbReference type="RefSeq" id="WP_210218363.1">
    <property type="nucleotide sequence ID" value="NZ_CP072793.1"/>
</dbReference>
<dbReference type="InterPro" id="IPR025048">
    <property type="entry name" value="DUF3987"/>
</dbReference>
<sequence>MENQKNTQKSVGLGGAVFEFPQGKKRPEPVADTETENHKPHHLNLLAHLPDGDFKRYVGDVAKMCNIYPSTSLLVALGVVSSVACRLFGVAYQNGDVLPAGEYVICGGLPGDAKSRMLKSFQRPIFDAQKAAYKAWKQRKQTHEESEEEGKKPFKEPPPARIFITDSTVEALEPLLVESNGYFSLASAEQAVVNTLVGAVYGGDGRKNNNDLPLKGFNAEYHASSRATRNGYTGVVVGAITCFAQPAAIETMLSESKGSGMAERFLLAQEPTQQGSRDHTKQHYPTEYSQNVYNRIVTGMADKVLELTQDFGELQAYRISKEDWKAIYQFRNTIEPHLADGGKYSTATMRGVASKVDMHVMKIAALLAYLYDHPIGEIPSQFIHAAMAIMQDMIENTLNLLFKVGVIGFDSEEGCIIEYLGEKKSATRRQIQQAKAKVKPFKESQKPNEAIRNTIDRLITKGVIAEREEFDVLGNSKGNLLRLIA</sequence>
<dbReference type="AlphaFoldDB" id="A0A975F9D8"/>
<feature type="region of interest" description="Disordered" evidence="1">
    <location>
        <begin position="137"/>
        <end position="157"/>
    </location>
</feature>
<organism evidence="2 3">
    <name type="scientific">Thiothrix unzii</name>
    <dbReference type="NCBI Taxonomy" id="111769"/>
    <lineage>
        <taxon>Bacteria</taxon>
        <taxon>Pseudomonadati</taxon>
        <taxon>Pseudomonadota</taxon>
        <taxon>Gammaproteobacteria</taxon>
        <taxon>Thiotrichales</taxon>
        <taxon>Thiotrichaceae</taxon>
        <taxon>Thiothrix</taxon>
    </lineage>
</organism>
<evidence type="ECO:0000313" key="3">
    <source>
        <dbReference type="Proteomes" id="UP000672009"/>
    </source>
</evidence>
<evidence type="ECO:0000313" key="2">
    <source>
        <dbReference type="EMBL" id="QTR52830.1"/>
    </source>
</evidence>
<keyword evidence="3" id="KW-1185">Reference proteome</keyword>
<dbReference type="EMBL" id="CP072793">
    <property type="protein sequence ID" value="QTR52830.1"/>
    <property type="molecule type" value="Genomic_DNA"/>
</dbReference>
<dbReference type="Pfam" id="PF13148">
    <property type="entry name" value="DUF3987"/>
    <property type="match status" value="1"/>
</dbReference>
<dbReference type="KEGG" id="tun:J9260_14130"/>
<accession>A0A975F9D8</accession>
<proteinExistence type="predicted"/>
<reference evidence="2" key="1">
    <citation type="submission" date="2021-04" db="EMBL/GenBank/DDBJ databases">
        <title>Genomics, taxonomy and metabolism of representatives of sulfur bacteria of the genus Thiothrix: Thiothrix fructosivorans QT, Thiothrix unzii A1T and three new species, Thiothrix subterranea sp. nov., Thiothrix litoralis sp. nov. and 'Candidatus Thiothrix anitrata' sp. nov.</title>
        <authorList>
            <person name="Ravin N.V."/>
            <person name="Smolyakov D."/>
            <person name="Rudenko T.S."/>
            <person name="Mardanov A.V."/>
            <person name="Beletsky A.V."/>
            <person name="Markov N.D."/>
            <person name="Fomenkov A.I."/>
            <person name="Roberts R.J."/>
            <person name="Karnachuk O.V."/>
            <person name="Novikov A."/>
            <person name="Grabovich M.Y."/>
        </authorList>
    </citation>
    <scope>NUCLEOTIDE SEQUENCE</scope>
    <source>
        <strain evidence="2">A1</strain>
    </source>
</reference>
<name>A0A975F9D8_9GAMM</name>
<feature type="compositionally biased region" description="Basic and acidic residues" evidence="1">
    <location>
        <begin position="141"/>
        <end position="155"/>
    </location>
</feature>
<dbReference type="Proteomes" id="UP000672009">
    <property type="component" value="Chromosome"/>
</dbReference>
<gene>
    <name evidence="2" type="ORF">J9260_14130</name>
</gene>